<feature type="compositionally biased region" description="Low complexity" evidence="1">
    <location>
        <begin position="864"/>
        <end position="887"/>
    </location>
</feature>
<feature type="region of interest" description="Disordered" evidence="1">
    <location>
        <begin position="1"/>
        <end position="20"/>
    </location>
</feature>
<feature type="compositionally biased region" description="Basic residues" evidence="1">
    <location>
        <begin position="918"/>
        <end position="927"/>
    </location>
</feature>
<gene>
    <name evidence="2" type="ORF">S7711_08505</name>
</gene>
<keyword evidence="3" id="KW-1185">Reference proteome</keyword>
<sequence length="933" mass="103776">MLSCPNEENACIETSSAGTSEVVEEGEDRVPRAPFARPHEMTLEWLHDLTHLGNHVDSSEENTPSANDGDNPLFQHANYEQFVRGSGAYQWLLSKLRQHDQLTCENNSCLNEFGSRIRTHLGAEGYGRKLSRRKPLATVTIKFVLNWNPQKFLQRVEFDFQSPEKIRNMLCMTGTPNGAQALTVAEYMAMVWPGTWEPLMDLITKLITIPEGHMCVNQMVKSHPGQFKNIDHQRLSAQIQGHSSCLIQVSGGVHFVSEIAEQIGWLASAMTCPSSMSRGSVVTCRPMMTSLQRAEEATAAYTGETWKCHLTFAMDSVESEPQNPSGFCWRSLLWNTVLIQGYPIQSRAVPQTGLEISLKNLAICIRSQQIVRWNDRIIMKGFGSLVVATLLTAGLVVWHLLDSGDTERRISYVDPKIDKLDLHLPQGFDLRSLERCRHVVGWCASATDMCGETSCTALIHNVGSCGLPRPPASIIIDRLYIEGGSGAIGGLSMAINKKQQPFWLEREKDYPSLLRWASLQPIVFYDVSTRQAWLIDGASALLQLVRISLHLDENDPESTYDWVFNSDQLKDRWHGCSGRQAALRTLKAWDNLTLNLYVISKRLINGKMTTEYATLEQRVKSILHSLEILIDRQVQVASQEGISLPQSLNFHHSIAGFDILDVISPLGPIVPCSQNLETSGRGWKDLVSAIGVTTIFGRGFGNLIRPNDSSPICDNWTSVPIGQDYMAASVSTLKMLYERRMCRLWPGLRIGELTSKIMWLSALPHRPCNCSNPGTSRRTCSHDPVQFIVSKRAWNIRSMTKQMTPVDVAKLDNAGAFIFGHVSARRVRGDEWQDATGEEQGTELGEIPTDSSTSSAPVRNRPHAPSLSTTTSAAASATTPPTSTTTPSREDSQESGSNRLNNASEDRHSMADDTTGRGTKKRSKIVQRIRGMF</sequence>
<reference evidence="2 3" key="1">
    <citation type="journal article" date="2014" name="BMC Genomics">
        <title>Comparative genome sequencing reveals chemotype-specific gene clusters in the toxigenic black mold Stachybotrys.</title>
        <authorList>
            <person name="Semeiks J."/>
            <person name="Borek D."/>
            <person name="Otwinowski Z."/>
            <person name="Grishin N.V."/>
        </authorList>
    </citation>
    <scope>NUCLEOTIDE SEQUENCE [LARGE SCALE GENOMIC DNA]</scope>
    <source>
        <strain evidence="3">CBS 109288 / IBT 7711</strain>
    </source>
</reference>
<dbReference type="EMBL" id="KL647512">
    <property type="protein sequence ID" value="KEY74521.1"/>
    <property type="molecule type" value="Genomic_DNA"/>
</dbReference>
<dbReference type="AlphaFoldDB" id="A0A084BAE2"/>
<dbReference type="Proteomes" id="UP000028045">
    <property type="component" value="Unassembled WGS sequence"/>
</dbReference>
<evidence type="ECO:0000313" key="3">
    <source>
        <dbReference type="Proteomes" id="UP000028045"/>
    </source>
</evidence>
<feature type="region of interest" description="Disordered" evidence="1">
    <location>
        <begin position="835"/>
        <end position="933"/>
    </location>
</feature>
<dbReference type="HOGENOM" id="CLU_002072_0_2_1"/>
<organism evidence="2 3">
    <name type="scientific">Stachybotrys chartarum (strain CBS 109288 / IBT 7711)</name>
    <name type="common">Toxic black mold</name>
    <name type="synonym">Stilbospora chartarum</name>
    <dbReference type="NCBI Taxonomy" id="1280523"/>
    <lineage>
        <taxon>Eukaryota</taxon>
        <taxon>Fungi</taxon>
        <taxon>Dikarya</taxon>
        <taxon>Ascomycota</taxon>
        <taxon>Pezizomycotina</taxon>
        <taxon>Sordariomycetes</taxon>
        <taxon>Hypocreomycetidae</taxon>
        <taxon>Hypocreales</taxon>
        <taxon>Stachybotryaceae</taxon>
        <taxon>Stachybotrys</taxon>
    </lineage>
</organism>
<name>A0A084BAE2_STACB</name>
<protein>
    <submittedName>
        <fullName evidence="2">Uncharacterized protein</fullName>
    </submittedName>
</protein>
<evidence type="ECO:0000313" key="2">
    <source>
        <dbReference type="EMBL" id="KEY74521.1"/>
    </source>
</evidence>
<evidence type="ECO:0000256" key="1">
    <source>
        <dbReference type="SAM" id="MobiDB-lite"/>
    </source>
</evidence>
<accession>A0A084BAE2</accession>
<dbReference type="OrthoDB" id="1658288at2759"/>
<feature type="compositionally biased region" description="Basic and acidic residues" evidence="1">
    <location>
        <begin position="904"/>
        <end position="915"/>
    </location>
</feature>
<feature type="compositionally biased region" description="Polar residues" evidence="1">
    <location>
        <begin position="894"/>
        <end position="903"/>
    </location>
</feature>
<proteinExistence type="predicted"/>